<dbReference type="Proteomes" id="UP000232453">
    <property type="component" value="Unassembled WGS sequence"/>
</dbReference>
<name>A0AA44UVM2_PSEA5</name>
<gene>
    <name evidence="1" type="ORF">ATL51_0066</name>
</gene>
<comment type="caution">
    <text evidence="1">The sequence shown here is derived from an EMBL/GenBank/DDBJ whole genome shotgun (WGS) entry which is preliminary data.</text>
</comment>
<reference evidence="1 2" key="1">
    <citation type="submission" date="2017-11" db="EMBL/GenBank/DDBJ databases">
        <title>Sequencing the genomes of 1000 actinobacteria strains.</title>
        <authorList>
            <person name="Klenk H.-P."/>
        </authorList>
    </citation>
    <scope>NUCLEOTIDE SEQUENCE [LARGE SCALE GENOMIC DNA]</scope>
    <source>
        <strain evidence="1 2">DSM 44104</strain>
    </source>
</reference>
<evidence type="ECO:0000313" key="1">
    <source>
        <dbReference type="EMBL" id="PKB41401.1"/>
    </source>
</evidence>
<accession>A0AA44UVM2</accession>
<organism evidence="1 2">
    <name type="scientific">Pseudonocardia alni</name>
    <name type="common">Amycolata alni</name>
    <dbReference type="NCBI Taxonomy" id="33907"/>
    <lineage>
        <taxon>Bacteria</taxon>
        <taxon>Bacillati</taxon>
        <taxon>Actinomycetota</taxon>
        <taxon>Actinomycetes</taxon>
        <taxon>Pseudonocardiales</taxon>
        <taxon>Pseudonocardiaceae</taxon>
        <taxon>Pseudonocardia</taxon>
    </lineage>
</organism>
<dbReference type="AlphaFoldDB" id="A0AA44UVM2"/>
<evidence type="ECO:0000313" key="2">
    <source>
        <dbReference type="Proteomes" id="UP000232453"/>
    </source>
</evidence>
<protein>
    <submittedName>
        <fullName evidence="1">Uncharacterized protein</fullName>
    </submittedName>
</protein>
<dbReference type="EMBL" id="PHUJ01000001">
    <property type="protein sequence ID" value="PKB41401.1"/>
    <property type="molecule type" value="Genomic_DNA"/>
</dbReference>
<sequence>MPDTTAPRGRSRRLRTLTLLTLATVATLLVSACGGAVENTPAARGDLAFGDEILVDFASGKLRRGGSGLGAQP</sequence>
<proteinExistence type="predicted"/>